<feature type="signal peptide" evidence="3">
    <location>
        <begin position="1"/>
        <end position="30"/>
    </location>
</feature>
<accession>A0A9D5UB51</accession>
<dbReference type="SUPFAM" id="SSF53850">
    <property type="entry name" value="Periplasmic binding protein-like II"/>
    <property type="match status" value="1"/>
</dbReference>
<dbReference type="InterPro" id="IPR050490">
    <property type="entry name" value="Bact_solute-bd_prot1"/>
</dbReference>
<dbReference type="AlphaFoldDB" id="A0A9D5UB51"/>
<dbReference type="RefSeq" id="WP_193720555.1">
    <property type="nucleotide sequence ID" value="NZ_JACSPN010000017.1"/>
</dbReference>
<dbReference type="PANTHER" id="PTHR43649">
    <property type="entry name" value="ARABINOSE-BINDING PROTEIN-RELATED"/>
    <property type="match status" value="1"/>
</dbReference>
<comment type="similarity">
    <text evidence="1">Belongs to the bacterial solute-binding protein 1 family.</text>
</comment>
<reference evidence="4 5" key="1">
    <citation type="submission" date="2020-08" db="EMBL/GenBank/DDBJ databases">
        <title>A Genomic Blueprint of the Chicken Gut Microbiome.</title>
        <authorList>
            <person name="Gilroy R."/>
            <person name="Ravi A."/>
            <person name="Getino M."/>
            <person name="Pursley I."/>
            <person name="Horton D.L."/>
            <person name="Alikhan N.-F."/>
            <person name="Baker D."/>
            <person name="Gharbi K."/>
            <person name="Hall N."/>
            <person name="Watson M."/>
            <person name="Adriaenssens E.M."/>
            <person name="Foster-Nyarko E."/>
            <person name="Jarju S."/>
            <person name="Secka A."/>
            <person name="Antonio M."/>
            <person name="Oren A."/>
            <person name="Chaudhuri R."/>
            <person name="La Ragione R.M."/>
            <person name="Hildebrand F."/>
            <person name="Pallen M.J."/>
        </authorList>
    </citation>
    <scope>NUCLEOTIDE SEQUENCE [LARGE SCALE GENOMIC DNA]</scope>
    <source>
        <strain evidence="4 5">Sa1BUA8</strain>
    </source>
</reference>
<dbReference type="Proteomes" id="UP000822993">
    <property type="component" value="Unassembled WGS sequence"/>
</dbReference>
<dbReference type="EMBL" id="JACSPN010000017">
    <property type="protein sequence ID" value="MBE7701300.1"/>
    <property type="molecule type" value="Genomic_DNA"/>
</dbReference>
<evidence type="ECO:0000313" key="4">
    <source>
        <dbReference type="EMBL" id="MBE7701300.1"/>
    </source>
</evidence>
<keyword evidence="5" id="KW-1185">Reference proteome</keyword>
<name>A0A9D5UB51_9CELL</name>
<evidence type="ECO:0000256" key="1">
    <source>
        <dbReference type="ARBA" id="ARBA00008520"/>
    </source>
</evidence>
<keyword evidence="2" id="KW-0813">Transport</keyword>
<evidence type="ECO:0000256" key="3">
    <source>
        <dbReference type="SAM" id="SignalP"/>
    </source>
</evidence>
<evidence type="ECO:0000313" key="5">
    <source>
        <dbReference type="Proteomes" id="UP000822993"/>
    </source>
</evidence>
<proteinExistence type="inferred from homology"/>
<organism evidence="4 5">
    <name type="scientific">Oerskovia douganii</name>
    <dbReference type="NCBI Taxonomy" id="2762210"/>
    <lineage>
        <taxon>Bacteria</taxon>
        <taxon>Bacillati</taxon>
        <taxon>Actinomycetota</taxon>
        <taxon>Actinomycetes</taxon>
        <taxon>Micrococcales</taxon>
        <taxon>Cellulomonadaceae</taxon>
        <taxon>Oerskovia</taxon>
    </lineage>
</organism>
<comment type="caution">
    <text evidence="4">The sequence shown here is derived from an EMBL/GenBank/DDBJ whole genome shotgun (WGS) entry which is preliminary data.</text>
</comment>
<feature type="chain" id="PRO_5038484269" evidence="3">
    <location>
        <begin position="31"/>
        <end position="462"/>
    </location>
</feature>
<protein>
    <submittedName>
        <fullName evidence="4">Carbohydrate ABC transporter substrate-binding protein</fullName>
    </submittedName>
</protein>
<evidence type="ECO:0000256" key="2">
    <source>
        <dbReference type="ARBA" id="ARBA00022448"/>
    </source>
</evidence>
<dbReference type="PROSITE" id="PS51257">
    <property type="entry name" value="PROKAR_LIPOPROTEIN"/>
    <property type="match status" value="1"/>
</dbReference>
<gene>
    <name evidence="4" type="ORF">H9623_13460</name>
</gene>
<dbReference type="PANTHER" id="PTHR43649:SF29">
    <property type="entry name" value="OSMOPROTECTIVE COMPOUNDS-BINDING PROTEIN GGTB"/>
    <property type="match status" value="1"/>
</dbReference>
<dbReference type="Gene3D" id="3.40.190.10">
    <property type="entry name" value="Periplasmic binding protein-like II"/>
    <property type="match status" value="2"/>
</dbReference>
<sequence>MTSSRLSVKRRALAAVAGGASLAIVLTACSSGGSGDDESSSGGEASSIDCAPYEEFGDIDGTKVHVYTSIVDPEGATMQASFEPFTECTGVEIDYEASREFEAQLLVRVKAGNAPDIAFLPQPGLLQTIVRDTGTIVPAPESVAKNVDEFFEPTWKDYGTVDGVFYAAPMDANVKSYVWYSPAAFADGGYEIPETWDDLIALSEQYSEDNDGALPWCAGVESGDATGWPGTDWVEDMMLRTAGPDVYDQWYTHEIPFNDPQVVTAFDTAGEVLKDPAMVNAGLGGVDSIATTPWTEAGIGLLDGTCFLHRAANFYQTQFPEGTDVSEDGEVYAFYLPTNQTDIKPVEVGGTFAAAFNDRPEVQAFQTYISSADWANAKAKATPNGGWVNANLQLDPENLATEFDRLSASILTDENSIVRFDASDLMPGAVGAGTFWTGIVNWLTGQSTQEVVDQIEASWPTS</sequence>
<keyword evidence="3" id="KW-0732">Signal</keyword>